<dbReference type="AlphaFoldDB" id="G8NYW4"/>
<dbReference type="EMBL" id="CP003130">
    <property type="protein sequence ID" value="AEU34527.1"/>
    <property type="molecule type" value="Genomic_DNA"/>
</dbReference>
<dbReference type="eggNOG" id="COG3386">
    <property type="taxonomic scope" value="Bacteria"/>
</dbReference>
<sequence length="949" mass="94969">MASFRTLLGTFALSGLLIFAGCSGHPYQASVRPAVAGISGQVHGGQQPVVGATIQLYTVGTSGVGSASTPLLTQTVTTDAGGNFSIANLFSCTDATLVYITATGGNPGVSSNNPNIALMTALGPCSSLGSNIQFISINELTTVAAVAALAPFMQSPTAIGSGALNVSTLTAAFTLAAQLVDPSQGMSPGLNIPAGQLAPVNEINTLGNIIASCVNSVGGAAGDSSSCGQLFLLTTPPGGTPPTDTIAALQVLALNPALNTSQLFVLSTSSGPFQPQLTVAPSNFRIQLVPAGLTVLQISPSSLSFPTTAVGFPATALPIMIRNSGSTSVAISSIAITGANAADFAQTNNCVSSLFPSGTCTVQVTATPSATGTRNASLVITSNSPDSPQFAALSVVGEAPGAGPVTISPTTLSYTLGGTVQDVTLSNLGSTPLAIKSITETDTNSPPRPAFSIVGNNCGTSLPAQSVCTISVASLLTQLNSTEQPFVYTGTLTVVDDAETGPQTAALTSANTGLFQGTTVNGVVSFPANQNGYQQTVTGVLYESPSYYTTAPPVSLALAGQDPGDFSDTVAQVGPSEPGCNPSISGNPCLLFTFNFTPTAAGIRTAKAIINQGNQYLLLTGTGVGPGPSFTLGSPSISLSSALPSAPDPHGNDSASVPLTITNTGTTTFSFSASFSGANASLMTVSAGNCTSVAPQASCTATVGFNSATVGTFTASLTVKDANSTFSRSIPITANASYWPVAVSPSFLQFDLQALNTTSAAKTFTLGDLNGYPLGHALTVALASPSNFVLTQGSTCPASLTQACTLAVAFSPIQAGNISEFALITDQVSGYTTKLQLIGSAGSSAVSLSSSFLQFPLRATGTTSIPMSVIVTNTGVANLIISSIGLQGAINGNFTQTNNCTAATIPVNGTCTINVTFAPTATGMQTGQINILSNTLSGMDFIALSGTAN</sequence>
<evidence type="ECO:0000313" key="3">
    <source>
        <dbReference type="Proteomes" id="UP000007113"/>
    </source>
</evidence>
<evidence type="ECO:0000313" key="2">
    <source>
        <dbReference type="EMBL" id="AEU34527.1"/>
    </source>
</evidence>
<keyword evidence="1" id="KW-0732">Signal</keyword>
<evidence type="ECO:0000256" key="1">
    <source>
        <dbReference type="SAM" id="SignalP"/>
    </source>
</evidence>
<dbReference type="eggNOG" id="COG3391">
    <property type="taxonomic scope" value="Bacteria"/>
</dbReference>
<organism evidence="2 3">
    <name type="scientific">Granulicella mallensis (strain ATCC BAA-1857 / DSM 23137 / MP5ACTX8)</name>
    <dbReference type="NCBI Taxonomy" id="682795"/>
    <lineage>
        <taxon>Bacteria</taxon>
        <taxon>Pseudomonadati</taxon>
        <taxon>Acidobacteriota</taxon>
        <taxon>Terriglobia</taxon>
        <taxon>Terriglobales</taxon>
        <taxon>Acidobacteriaceae</taxon>
        <taxon>Granulicella</taxon>
    </lineage>
</organism>
<dbReference type="Gene3D" id="2.60.40.10">
    <property type="entry name" value="Immunoglobulins"/>
    <property type="match status" value="4"/>
</dbReference>
<dbReference type="Proteomes" id="UP000007113">
    <property type="component" value="Chromosome"/>
</dbReference>
<dbReference type="RefSeq" id="WP_014263411.1">
    <property type="nucleotide sequence ID" value="NC_016631.1"/>
</dbReference>
<reference evidence="2 3" key="1">
    <citation type="submission" date="2011-11" db="EMBL/GenBank/DDBJ databases">
        <title>Complete sequence of Granulicella mallensis MP5ACTX8.</title>
        <authorList>
            <consortium name="US DOE Joint Genome Institute"/>
            <person name="Lucas S."/>
            <person name="Copeland A."/>
            <person name="Lapidus A."/>
            <person name="Cheng J.-F."/>
            <person name="Goodwin L."/>
            <person name="Pitluck S."/>
            <person name="Peters L."/>
            <person name="Lu M."/>
            <person name="Detter J.C."/>
            <person name="Han C."/>
            <person name="Tapia R."/>
            <person name="Land M."/>
            <person name="Hauser L."/>
            <person name="Kyrpides N."/>
            <person name="Ivanova N."/>
            <person name="Mikhailova N."/>
            <person name="Pagani I."/>
            <person name="Rawat S."/>
            <person name="Mannisto M."/>
            <person name="Haggblom M."/>
            <person name="Woyke T."/>
        </authorList>
    </citation>
    <scope>NUCLEOTIDE SEQUENCE [LARGE SCALE GENOMIC DNA]</scope>
    <source>
        <strain evidence="3">ATCC BAA-1857 / DSM 23137 / MP5ACTX8</strain>
    </source>
</reference>
<name>G8NYW4_GRAMM</name>
<dbReference type="PROSITE" id="PS51257">
    <property type="entry name" value="PROKAR_LIPOPROTEIN"/>
    <property type="match status" value="1"/>
</dbReference>
<feature type="chain" id="PRO_5003513124" description="Abnormal spindle-like microcephaly-associated protein ASH domain-containing protein" evidence="1">
    <location>
        <begin position="21"/>
        <end position="949"/>
    </location>
</feature>
<dbReference type="STRING" id="682795.AciX8_0169"/>
<dbReference type="HOGENOM" id="CLU_310097_0_0_0"/>
<feature type="signal peptide" evidence="1">
    <location>
        <begin position="1"/>
        <end position="20"/>
    </location>
</feature>
<evidence type="ECO:0008006" key="4">
    <source>
        <dbReference type="Google" id="ProtNLM"/>
    </source>
</evidence>
<dbReference type="eggNOG" id="COG2132">
    <property type="taxonomic scope" value="Bacteria"/>
</dbReference>
<dbReference type="InterPro" id="IPR013783">
    <property type="entry name" value="Ig-like_fold"/>
</dbReference>
<dbReference type="KEGG" id="gma:AciX8_0169"/>
<keyword evidence="3" id="KW-1185">Reference proteome</keyword>
<proteinExistence type="predicted"/>
<gene>
    <name evidence="2" type="ordered locus">AciX8_0169</name>
</gene>
<protein>
    <recommendedName>
        <fullName evidence="4">Abnormal spindle-like microcephaly-associated protein ASH domain-containing protein</fullName>
    </recommendedName>
</protein>
<accession>G8NYW4</accession>
<dbReference type="NCBIfam" id="NF012200">
    <property type="entry name" value="choice_anch_D"/>
    <property type="match status" value="3"/>
</dbReference>